<organism evidence="2 3">
    <name type="scientific">Trifolium medium</name>
    <dbReference type="NCBI Taxonomy" id="97028"/>
    <lineage>
        <taxon>Eukaryota</taxon>
        <taxon>Viridiplantae</taxon>
        <taxon>Streptophyta</taxon>
        <taxon>Embryophyta</taxon>
        <taxon>Tracheophyta</taxon>
        <taxon>Spermatophyta</taxon>
        <taxon>Magnoliopsida</taxon>
        <taxon>eudicotyledons</taxon>
        <taxon>Gunneridae</taxon>
        <taxon>Pentapetalae</taxon>
        <taxon>rosids</taxon>
        <taxon>fabids</taxon>
        <taxon>Fabales</taxon>
        <taxon>Fabaceae</taxon>
        <taxon>Papilionoideae</taxon>
        <taxon>50 kb inversion clade</taxon>
        <taxon>NPAAA clade</taxon>
        <taxon>Hologalegina</taxon>
        <taxon>IRL clade</taxon>
        <taxon>Trifolieae</taxon>
        <taxon>Trifolium</taxon>
    </lineage>
</organism>
<comment type="caution">
    <text evidence="2">The sequence shown here is derived from an EMBL/GenBank/DDBJ whole genome shotgun (WGS) entry which is preliminary data.</text>
</comment>
<feature type="region of interest" description="Disordered" evidence="1">
    <location>
        <begin position="1"/>
        <end position="52"/>
    </location>
</feature>
<reference evidence="2 3" key="1">
    <citation type="journal article" date="2018" name="Front. Plant Sci.">
        <title>Red Clover (Trifolium pratense) and Zigzag Clover (T. medium) - A Picture of Genomic Similarities and Differences.</title>
        <authorList>
            <person name="Dluhosova J."/>
            <person name="Istvanek J."/>
            <person name="Nedelnik J."/>
            <person name="Repkova J."/>
        </authorList>
    </citation>
    <scope>NUCLEOTIDE SEQUENCE [LARGE SCALE GENOMIC DNA]</scope>
    <source>
        <strain evidence="3">cv. 10/8</strain>
        <tissue evidence="2">Leaf</tissue>
    </source>
</reference>
<feature type="compositionally biased region" description="Basic and acidic residues" evidence="1">
    <location>
        <begin position="1"/>
        <end position="26"/>
    </location>
</feature>
<feature type="compositionally biased region" description="Basic and acidic residues" evidence="1">
    <location>
        <begin position="148"/>
        <end position="162"/>
    </location>
</feature>
<feature type="region of interest" description="Disordered" evidence="1">
    <location>
        <begin position="196"/>
        <end position="271"/>
    </location>
</feature>
<dbReference type="Proteomes" id="UP000265520">
    <property type="component" value="Unassembled WGS sequence"/>
</dbReference>
<evidence type="ECO:0000313" key="3">
    <source>
        <dbReference type="Proteomes" id="UP000265520"/>
    </source>
</evidence>
<feature type="non-terminal residue" evidence="2">
    <location>
        <position position="1"/>
    </location>
</feature>
<proteinExistence type="predicted"/>
<dbReference type="AlphaFoldDB" id="A0A392MQB0"/>
<name>A0A392MQB0_9FABA</name>
<accession>A0A392MQB0</accession>
<gene>
    <name evidence="2" type="ORF">A2U01_0010481</name>
</gene>
<feature type="region of interest" description="Disordered" evidence="1">
    <location>
        <begin position="136"/>
        <end position="179"/>
    </location>
</feature>
<sequence length="342" mass="37855">PKSNEISRRLSTENKKSISKKFEKPKCAPTSKSSEQIKHDNQVDDADNQTLSIKPIRSVFPPHDADSEKGLVDSFKEARSSILLEGVTEKHKLDDSVDLTTKLDKVIAQEHGNCGDKLMLNHDLLVSTDDQEEQACINESRKRSSHHGNVDQESEKRQEFKMSKSWKTSGKRTLIEKNDRKGLGVSSQLFKEKGVVSQASRCIKRAPGHQGRSHSEIEKGTSVKNADENQNREEEKHRRESNARQQVGPSGVQDPNATQNDHLSGHNPCANKHAQLSTASKSLNKMNTLAADESNLVRTGSPTPDPPIFSGNGTFERIVPPGFAAGPNYAFSLHHSAGWLEE</sequence>
<feature type="compositionally biased region" description="Basic and acidic residues" evidence="1">
    <location>
        <begin position="213"/>
        <end position="242"/>
    </location>
</feature>
<keyword evidence="3" id="KW-1185">Reference proteome</keyword>
<feature type="compositionally biased region" description="Polar residues" evidence="1">
    <location>
        <begin position="243"/>
        <end position="262"/>
    </location>
</feature>
<dbReference type="EMBL" id="LXQA010016451">
    <property type="protein sequence ID" value="MCH89581.1"/>
    <property type="molecule type" value="Genomic_DNA"/>
</dbReference>
<protein>
    <submittedName>
        <fullName evidence="2">PHD finger-containing protein</fullName>
    </submittedName>
</protein>
<feature type="region of interest" description="Disordered" evidence="1">
    <location>
        <begin position="293"/>
        <end position="313"/>
    </location>
</feature>
<evidence type="ECO:0000313" key="2">
    <source>
        <dbReference type="EMBL" id="MCH89581.1"/>
    </source>
</evidence>
<evidence type="ECO:0000256" key="1">
    <source>
        <dbReference type="SAM" id="MobiDB-lite"/>
    </source>
</evidence>